<evidence type="ECO:0000256" key="4">
    <source>
        <dbReference type="ARBA" id="ARBA00022801"/>
    </source>
</evidence>
<dbReference type="InterPro" id="IPR036412">
    <property type="entry name" value="HAD-like_sf"/>
</dbReference>
<sequence>MSSPSTSPPCRFLVLFDFDETIIHESSDDAMVRIAPGPAPPNWLREGFRPGCYHAHMCQVLAYLGEHGVREDGIRAAIEGIAPTPGMPVLFAFLRERPQDFECAVISDANAYFIDTWLRRAGVRQLFAEVLTNPASFSANGHLLLRPFHAHACPRCPKNMCKQTILRDYLARRTHERGVSFQRVFYVGDGDNDICPTLALGHRDTACPRRGFPMHHILQEMQASQPGACQATVLPWANGEDVVDCLQKAVGESVAPASISSILSAPCCTSLVPSVQLAPCPVLYQSGAQRAVSPMPSAVPVWCPACS</sequence>
<evidence type="ECO:0000256" key="7">
    <source>
        <dbReference type="PIRSR" id="PIRSR031051-2"/>
    </source>
</evidence>
<feature type="active site" description="Nucleophile" evidence="6">
    <location>
        <position position="17"/>
    </location>
</feature>
<evidence type="ECO:0000256" key="8">
    <source>
        <dbReference type="PIRSR" id="PIRSR031051-3"/>
    </source>
</evidence>
<feature type="binding site" evidence="8">
    <location>
        <position position="19"/>
    </location>
    <ligand>
        <name>Mg(2+)</name>
        <dbReference type="ChEBI" id="CHEBI:18420"/>
    </ligand>
</feature>
<keyword evidence="3 8" id="KW-0479">Metal-binding</keyword>
<evidence type="ECO:0000256" key="5">
    <source>
        <dbReference type="ARBA" id="ARBA00022842"/>
    </source>
</evidence>
<dbReference type="Gene3D" id="3.40.50.1000">
    <property type="entry name" value="HAD superfamily/HAD-like"/>
    <property type="match status" value="1"/>
</dbReference>
<dbReference type="PANTHER" id="PTHR20889">
    <property type="entry name" value="PHOSPHATASE, ORPHAN 1, 2"/>
    <property type="match status" value="1"/>
</dbReference>
<keyword evidence="5 8" id="KW-0460">Magnesium</keyword>
<dbReference type="Proteomes" id="UP001239994">
    <property type="component" value="Unassembled WGS sequence"/>
</dbReference>
<evidence type="ECO:0000313" key="10">
    <source>
        <dbReference type="Proteomes" id="UP001239994"/>
    </source>
</evidence>
<feature type="active site" description="Proton donor" evidence="6">
    <location>
        <position position="19"/>
    </location>
</feature>
<feature type="binding site" evidence="7">
    <location>
        <position position="28"/>
    </location>
    <ligand>
        <name>substrate</name>
    </ligand>
</feature>
<evidence type="ECO:0000313" key="9">
    <source>
        <dbReference type="EMBL" id="KAK1794445.1"/>
    </source>
</evidence>
<evidence type="ECO:0000256" key="3">
    <source>
        <dbReference type="ARBA" id="ARBA00022723"/>
    </source>
</evidence>
<proteinExistence type="inferred from homology"/>
<dbReference type="PIRSF" id="PIRSF031051">
    <property type="entry name" value="PyrdxlP_Pase_PHOSPHO2"/>
    <property type="match status" value="1"/>
</dbReference>
<dbReference type="NCBIfam" id="TIGR01489">
    <property type="entry name" value="DKMTPPase-SF"/>
    <property type="match status" value="1"/>
</dbReference>
<dbReference type="GO" id="GO:0016791">
    <property type="term" value="F:phosphatase activity"/>
    <property type="evidence" value="ECO:0007669"/>
    <property type="project" value="InterPro"/>
</dbReference>
<feature type="binding site" evidence="8">
    <location>
        <position position="17"/>
    </location>
    <ligand>
        <name>Mg(2+)</name>
        <dbReference type="ChEBI" id="CHEBI:18420"/>
    </ligand>
</feature>
<comment type="cofactor">
    <cofactor evidence="1 8">
        <name>Mg(2+)</name>
        <dbReference type="ChEBI" id="CHEBI:18420"/>
    </cofactor>
</comment>
<keyword evidence="10" id="KW-1185">Reference proteome</keyword>
<dbReference type="PANTHER" id="PTHR20889:SF2">
    <property type="entry name" value="PHOSPHOETHANOLAMINE_PHOSPHOCHOLINE PHOSPHATASE"/>
    <property type="match status" value="1"/>
</dbReference>
<dbReference type="NCBIfam" id="TIGR01488">
    <property type="entry name" value="HAD-SF-IB"/>
    <property type="match status" value="1"/>
</dbReference>
<dbReference type="EMBL" id="JAROKS010000017">
    <property type="protein sequence ID" value="KAK1794445.1"/>
    <property type="molecule type" value="Genomic_DNA"/>
</dbReference>
<dbReference type="AlphaFoldDB" id="A0AAD9DT75"/>
<dbReference type="InterPro" id="IPR023214">
    <property type="entry name" value="HAD_sf"/>
</dbReference>
<feature type="binding site" evidence="7">
    <location>
        <position position="108"/>
    </location>
    <ligand>
        <name>substrate</name>
    </ligand>
</feature>
<dbReference type="InterPro" id="IPR016965">
    <property type="entry name" value="Pase_PHOSPHO-typ"/>
</dbReference>
<evidence type="ECO:0000256" key="2">
    <source>
        <dbReference type="ARBA" id="ARBA00008541"/>
    </source>
</evidence>
<comment type="caution">
    <text evidence="9">The sequence shown here is derived from an EMBL/GenBank/DDBJ whole genome shotgun (WGS) entry which is preliminary data.</text>
</comment>
<accession>A0AAD9DT75</accession>
<comment type="similarity">
    <text evidence="2">Belongs to the HAD-like hydrolase superfamily. PHOSPHO family.</text>
</comment>
<evidence type="ECO:0000256" key="6">
    <source>
        <dbReference type="PIRSR" id="PIRSR031051-1"/>
    </source>
</evidence>
<evidence type="ECO:0008006" key="11">
    <source>
        <dbReference type="Google" id="ProtNLM"/>
    </source>
</evidence>
<dbReference type="GO" id="GO:0046872">
    <property type="term" value="F:metal ion binding"/>
    <property type="evidence" value="ECO:0007669"/>
    <property type="project" value="UniProtKB-KW"/>
</dbReference>
<evidence type="ECO:0000256" key="1">
    <source>
        <dbReference type="ARBA" id="ARBA00001946"/>
    </source>
</evidence>
<dbReference type="Pfam" id="PF06888">
    <property type="entry name" value="Put_Phosphatase"/>
    <property type="match status" value="1"/>
</dbReference>
<gene>
    <name evidence="9" type="ORF">P4O66_011314</name>
</gene>
<name>A0AAD9DT75_9TELE</name>
<dbReference type="InterPro" id="IPR006384">
    <property type="entry name" value="HAD_hydro_PyrdxlP_Pase-like"/>
</dbReference>
<reference evidence="9" key="1">
    <citation type="submission" date="2023-03" db="EMBL/GenBank/DDBJ databases">
        <title>Electrophorus voltai genome.</title>
        <authorList>
            <person name="Bian C."/>
        </authorList>
    </citation>
    <scope>NUCLEOTIDE SEQUENCE</scope>
    <source>
        <strain evidence="9">CB-2022</strain>
        <tissue evidence="9">Muscle</tissue>
    </source>
</reference>
<protein>
    <recommendedName>
        <fullName evidence="11">Phosphoethanolamine/phosphocholine phosphatase 1</fullName>
    </recommendedName>
</protein>
<organism evidence="9 10">
    <name type="scientific">Electrophorus voltai</name>
    <dbReference type="NCBI Taxonomy" id="2609070"/>
    <lineage>
        <taxon>Eukaryota</taxon>
        <taxon>Metazoa</taxon>
        <taxon>Chordata</taxon>
        <taxon>Craniata</taxon>
        <taxon>Vertebrata</taxon>
        <taxon>Euteleostomi</taxon>
        <taxon>Actinopterygii</taxon>
        <taxon>Neopterygii</taxon>
        <taxon>Teleostei</taxon>
        <taxon>Ostariophysi</taxon>
        <taxon>Gymnotiformes</taxon>
        <taxon>Gymnotoidei</taxon>
        <taxon>Gymnotidae</taxon>
        <taxon>Electrophorus</taxon>
    </lineage>
</organism>
<dbReference type="SUPFAM" id="SSF56784">
    <property type="entry name" value="HAD-like"/>
    <property type="match status" value="1"/>
</dbReference>
<feature type="binding site" evidence="8">
    <location>
        <position position="189"/>
    </location>
    <ligand>
        <name>Mg(2+)</name>
        <dbReference type="ChEBI" id="CHEBI:18420"/>
    </ligand>
</feature>
<keyword evidence="4" id="KW-0378">Hydrolase</keyword>